<dbReference type="RefSeq" id="WP_161383547.1">
    <property type="nucleotide sequence ID" value="NZ_ARXX01000029.1"/>
</dbReference>
<dbReference type="SUPFAM" id="SSF53474">
    <property type="entry name" value="alpha/beta-Hydrolases"/>
    <property type="match status" value="1"/>
</dbReference>
<comment type="caution">
    <text evidence="2">The sequence shown here is derived from an EMBL/GenBank/DDBJ whole genome shotgun (WGS) entry which is preliminary data.</text>
</comment>
<gene>
    <name evidence="2" type="ORF">Y5W_02098</name>
</gene>
<dbReference type="PANTHER" id="PTHR43798:SF29">
    <property type="entry name" value="AB HYDROLASE-1 DOMAIN-CONTAINING PROTEIN"/>
    <property type="match status" value="1"/>
</dbReference>
<evidence type="ECO:0000313" key="2">
    <source>
        <dbReference type="EMBL" id="MBF5056804.1"/>
    </source>
</evidence>
<dbReference type="InterPro" id="IPR029058">
    <property type="entry name" value="AB_hydrolase_fold"/>
</dbReference>
<protein>
    <submittedName>
        <fullName evidence="2">Alpha/beta hydrolase</fullName>
    </submittedName>
</protein>
<dbReference type="InterPro" id="IPR000073">
    <property type="entry name" value="AB_hydrolase_1"/>
</dbReference>
<proteinExistence type="predicted"/>
<dbReference type="Gene3D" id="3.40.50.1820">
    <property type="entry name" value="alpha/beta hydrolase"/>
    <property type="match status" value="1"/>
</dbReference>
<dbReference type="Pfam" id="PF12697">
    <property type="entry name" value="Abhydrolase_6"/>
    <property type="match status" value="1"/>
</dbReference>
<dbReference type="GO" id="GO:0016787">
    <property type="term" value="F:hydrolase activity"/>
    <property type="evidence" value="ECO:0007669"/>
    <property type="project" value="UniProtKB-KW"/>
</dbReference>
<accession>A0ABS0ARP5</accession>
<name>A0ABS0ARP5_9GAMM</name>
<keyword evidence="3" id="KW-1185">Reference proteome</keyword>
<dbReference type="InterPro" id="IPR050266">
    <property type="entry name" value="AB_hydrolase_sf"/>
</dbReference>
<feature type="domain" description="AB hydrolase-1" evidence="1">
    <location>
        <begin position="24"/>
        <end position="245"/>
    </location>
</feature>
<dbReference type="Proteomes" id="UP000662703">
    <property type="component" value="Unassembled WGS sequence"/>
</dbReference>
<evidence type="ECO:0000313" key="3">
    <source>
        <dbReference type="Proteomes" id="UP000662703"/>
    </source>
</evidence>
<keyword evidence="2" id="KW-0378">Hydrolase</keyword>
<reference evidence="2 3" key="1">
    <citation type="submission" date="2012-09" db="EMBL/GenBank/DDBJ databases">
        <title>Genome Sequence of alkane-degrading Bacterium Alcanivorax sp. 521-1.</title>
        <authorList>
            <person name="Lai Q."/>
            <person name="Shao Z."/>
        </authorList>
    </citation>
    <scope>NUCLEOTIDE SEQUENCE [LARGE SCALE GENOMIC DNA]</scope>
    <source>
        <strain evidence="2 3">521-1</strain>
    </source>
</reference>
<organism evidence="2 3">
    <name type="scientific">Alloalcanivorax profundimaris</name>
    <dbReference type="NCBI Taxonomy" id="2735259"/>
    <lineage>
        <taxon>Bacteria</taxon>
        <taxon>Pseudomonadati</taxon>
        <taxon>Pseudomonadota</taxon>
        <taxon>Gammaproteobacteria</taxon>
        <taxon>Oceanospirillales</taxon>
        <taxon>Alcanivoracaceae</taxon>
        <taxon>Alloalcanivorax</taxon>
    </lineage>
</organism>
<dbReference type="EMBL" id="ARXX01000029">
    <property type="protein sequence ID" value="MBF5056804.1"/>
    <property type="molecule type" value="Genomic_DNA"/>
</dbReference>
<dbReference type="PANTHER" id="PTHR43798">
    <property type="entry name" value="MONOACYLGLYCEROL LIPASE"/>
    <property type="match status" value="1"/>
</dbReference>
<sequence>MKATTISAPGAHRPDPDRPVLMLLPGMVCNGRAWRDQARHLAGRCEPRIADYGGARHMTDMARAVLAQAPDRFLLAGHSMGARVAMEVQRLAPERVLGLCFAGTECGPSPAGEAGRRETESRDALLAVARQQGMPAMARRWLPALIPEARLADEQLVEDILTMIAEHSPDQLEAHIAAGATRPDSRAVLRAIATPTLLLAGAEDRLRPPAAHREMAALIPDARLVEIPGAGHMLTMENPEAVNAALDEWVAATRPLCSRGAAPTPARPVNVD</sequence>
<evidence type="ECO:0000259" key="1">
    <source>
        <dbReference type="Pfam" id="PF12697"/>
    </source>
</evidence>